<dbReference type="SUPFAM" id="SSF53756">
    <property type="entry name" value="UDP-Glycosyltransferase/glycogen phosphorylase"/>
    <property type="match status" value="1"/>
</dbReference>
<dbReference type="Pfam" id="PF13528">
    <property type="entry name" value="Glyco_trans_1_3"/>
    <property type="match status" value="1"/>
</dbReference>
<gene>
    <name evidence="1" type="ORF">H9977_09385</name>
</gene>
<dbReference type="GO" id="GO:0016757">
    <property type="term" value="F:glycosyltransferase activity"/>
    <property type="evidence" value="ECO:0007669"/>
    <property type="project" value="TreeGrafter"/>
</dbReference>
<dbReference type="EMBL" id="DXEL01000064">
    <property type="protein sequence ID" value="HIX75226.1"/>
    <property type="molecule type" value="Genomic_DNA"/>
</dbReference>
<protein>
    <submittedName>
        <fullName evidence="1">Glycosyltransferase</fullName>
    </submittedName>
</protein>
<organism evidence="1 2">
    <name type="scientific">Candidatus Parabacteroides intestinipullorum</name>
    <dbReference type="NCBI Taxonomy" id="2838723"/>
    <lineage>
        <taxon>Bacteria</taxon>
        <taxon>Pseudomonadati</taxon>
        <taxon>Bacteroidota</taxon>
        <taxon>Bacteroidia</taxon>
        <taxon>Bacteroidales</taxon>
        <taxon>Tannerellaceae</taxon>
        <taxon>Parabacteroides</taxon>
    </lineage>
</organism>
<comment type="caution">
    <text evidence="1">The sequence shown here is derived from an EMBL/GenBank/DDBJ whole genome shotgun (WGS) entry which is preliminary data.</text>
</comment>
<reference evidence="1" key="2">
    <citation type="submission" date="2021-04" db="EMBL/GenBank/DDBJ databases">
        <authorList>
            <person name="Gilroy R."/>
        </authorList>
    </citation>
    <scope>NUCLEOTIDE SEQUENCE</scope>
    <source>
        <strain evidence="1">ChiGjej6B6-14162</strain>
    </source>
</reference>
<dbReference type="PANTHER" id="PTHR21015">
    <property type="entry name" value="UDP-N-ACETYLGLUCOSAMINE--N-ACETYLMURAMYL-(PENTAPEPTIDE) PYROPHOSPHORYL-UNDECAPRENOL N-ACETYLGLUCOSAMINE TRANSFERASE 1"/>
    <property type="match status" value="1"/>
</dbReference>
<reference evidence="1" key="1">
    <citation type="journal article" date="2021" name="PeerJ">
        <title>Extensive microbial diversity within the chicken gut microbiome revealed by metagenomics and culture.</title>
        <authorList>
            <person name="Gilroy R."/>
            <person name="Ravi A."/>
            <person name="Getino M."/>
            <person name="Pursley I."/>
            <person name="Horton D.L."/>
            <person name="Alikhan N.F."/>
            <person name="Baker D."/>
            <person name="Gharbi K."/>
            <person name="Hall N."/>
            <person name="Watson M."/>
            <person name="Adriaenssens E.M."/>
            <person name="Foster-Nyarko E."/>
            <person name="Jarju S."/>
            <person name="Secka A."/>
            <person name="Antonio M."/>
            <person name="Oren A."/>
            <person name="Chaudhuri R.R."/>
            <person name="La Ragione R."/>
            <person name="Hildebrand F."/>
            <person name="Pallen M.J."/>
        </authorList>
    </citation>
    <scope>NUCLEOTIDE SEQUENCE</scope>
    <source>
        <strain evidence="1">ChiGjej6B6-14162</strain>
    </source>
</reference>
<name>A0A9D1X9X4_9BACT</name>
<dbReference type="Gene3D" id="3.40.50.2000">
    <property type="entry name" value="Glycogen Phosphorylase B"/>
    <property type="match status" value="1"/>
</dbReference>
<proteinExistence type="predicted"/>
<evidence type="ECO:0000313" key="2">
    <source>
        <dbReference type="Proteomes" id="UP000886740"/>
    </source>
</evidence>
<evidence type="ECO:0000313" key="1">
    <source>
        <dbReference type="EMBL" id="HIX75226.1"/>
    </source>
</evidence>
<sequence length="384" mass="44223">MRILFVIQGEGRGHLTQALSLRQKLVGEGHEVVGVLVGKSPARRLPAFFLDKIGVPVYPFESPNFLPTAKNKQVNLVASIVYNLVRLPKYLLSVRFINRMIRETEADVVVNFYELLTGFTYFLFRPKALMICIAHQYLFLHPDFKFPDENRLELAMLRFFTRLTAIGAAKKLALSFRKMREYGPEGLIVVPPLLRHEVLDIKPKQGEYLFGYLLNSGFSEEIIDWHRAHPEQELHFFWDRKTETAEFKVDERLSFHQLDDLLFLYYMSGAKAYATTAGFESVCEAMYLGKPILMVPTHIEQACNAYDAALSGAGIVADCFDLDRLSELSKNHSGNMSFRHWVKQADWLILREFRPDLLFHELPAVGLRRHATNWVARLGRFLPI</sequence>
<dbReference type="PANTHER" id="PTHR21015:SF22">
    <property type="entry name" value="GLYCOSYLTRANSFERASE"/>
    <property type="match status" value="1"/>
</dbReference>
<dbReference type="Proteomes" id="UP000886740">
    <property type="component" value="Unassembled WGS sequence"/>
</dbReference>
<accession>A0A9D1X9X4</accession>
<dbReference type="AlphaFoldDB" id="A0A9D1X9X4"/>